<evidence type="ECO:0000256" key="16">
    <source>
        <dbReference type="ARBA" id="ARBA00045407"/>
    </source>
</evidence>
<evidence type="ECO:0000259" key="22">
    <source>
        <dbReference type="PROSITE" id="PS50026"/>
    </source>
</evidence>
<name>A0A5A9NQY9_9TELE</name>
<evidence type="ECO:0000256" key="5">
    <source>
        <dbReference type="ARBA" id="ARBA00022530"/>
    </source>
</evidence>
<keyword evidence="7 20" id="KW-0732">Signal</keyword>
<organism evidence="23 24">
    <name type="scientific">Triplophysa tibetana</name>
    <dbReference type="NCBI Taxonomy" id="1572043"/>
    <lineage>
        <taxon>Eukaryota</taxon>
        <taxon>Metazoa</taxon>
        <taxon>Chordata</taxon>
        <taxon>Craniata</taxon>
        <taxon>Vertebrata</taxon>
        <taxon>Euteleostomi</taxon>
        <taxon>Actinopterygii</taxon>
        <taxon>Neopterygii</taxon>
        <taxon>Teleostei</taxon>
        <taxon>Ostariophysi</taxon>
        <taxon>Cypriniformes</taxon>
        <taxon>Nemacheilidae</taxon>
        <taxon>Triplophysa</taxon>
    </lineage>
</organism>
<evidence type="ECO:0000256" key="11">
    <source>
        <dbReference type="ARBA" id="ARBA00023180"/>
    </source>
</evidence>
<dbReference type="PANTHER" id="PTHR12199">
    <property type="entry name" value="INTERPHOTORECEPTOR MATRIX PROTEOGLYCAN"/>
    <property type="match status" value="1"/>
</dbReference>
<keyword evidence="6" id="KW-0358">Heparin-binding</keyword>
<keyword evidence="24" id="KW-1185">Reference proteome</keyword>
<dbReference type="Pfam" id="PF01390">
    <property type="entry name" value="SEA"/>
    <property type="match status" value="2"/>
</dbReference>
<evidence type="ECO:0000256" key="7">
    <source>
        <dbReference type="ARBA" id="ARBA00022729"/>
    </source>
</evidence>
<keyword evidence="11" id="KW-0325">Glycoprotein</keyword>
<dbReference type="InterPro" id="IPR036364">
    <property type="entry name" value="SEA_dom_sf"/>
</dbReference>
<dbReference type="PROSITE" id="PS50026">
    <property type="entry name" value="EGF_3"/>
    <property type="match status" value="1"/>
</dbReference>
<evidence type="ECO:0000256" key="18">
    <source>
        <dbReference type="SAM" id="MobiDB-lite"/>
    </source>
</evidence>
<feature type="chain" id="PRO_5023051721" description="Interphotoreceptor matrix proteoglycan 1" evidence="20">
    <location>
        <begin position="27"/>
        <end position="863"/>
    </location>
</feature>
<accession>A0A5A9NQY9</accession>
<evidence type="ECO:0000256" key="12">
    <source>
        <dbReference type="ARBA" id="ARBA00023273"/>
    </source>
</evidence>
<evidence type="ECO:0000256" key="20">
    <source>
        <dbReference type="SAM" id="SignalP"/>
    </source>
</evidence>
<keyword evidence="13" id="KW-0373">Hyaluronic acid</keyword>
<evidence type="ECO:0000256" key="4">
    <source>
        <dbReference type="ARBA" id="ARBA00022525"/>
    </source>
</evidence>
<keyword evidence="17" id="KW-0245">EGF-like domain</keyword>
<keyword evidence="4" id="KW-0964">Secreted</keyword>
<feature type="domain" description="SEA" evidence="21">
    <location>
        <begin position="166"/>
        <end position="286"/>
    </location>
</feature>
<feature type="compositionally biased region" description="Basic and acidic residues" evidence="18">
    <location>
        <begin position="569"/>
        <end position="581"/>
    </location>
</feature>
<dbReference type="GO" id="GO:0007601">
    <property type="term" value="P:visual perception"/>
    <property type="evidence" value="ECO:0007669"/>
    <property type="project" value="InterPro"/>
</dbReference>
<evidence type="ECO:0000256" key="14">
    <source>
        <dbReference type="ARBA" id="ARBA00040753"/>
    </source>
</evidence>
<keyword evidence="9" id="KW-0730">Sialic acid</keyword>
<sequence>MPLKTGSLFILVLFTLQASRIKELNAKDWILGIRNVKYRHFLETPRANKQLRDARVSFALERFRAKRSATLSTGVKLCQQESMAEVITSHKAYYKLRVCQEAVWEAFRIFLDRVPDTTEYQQWVNACQRDSLCMEDLARNFSSTQEHLHMVASETGAPDVVSQKLVEHIVEFSVTIVDTAYDAVLRDPNSPQYEDFTHNLHKQMLHVLDKLPGFKDIRVLGFRSGGVAVRYAVVFETDGTRISGDAGPAYESGMGEVLKSMVTKALTEASSLPVDMLSLTFEPDLPAAEEQENSTSRTSAVDESNILPEEIITQSTETKTPFGSTRIFEELGPGKTQANFGEKMSTIITQEVPNISSHVTTLAAITRQQATELISGPYFEDSKEQSLINKDTTGTKGSLRSTTVDYLLKMAGKKIVSTDGSVDFDSFEVAKASTSTQPEMDIDMTPEASPAETTSSIMASLTPTERPKDPIFQENDTIGNIEAMETPTKRLSYPTSSIANAELAITTDHSGHVQPSPALTTPKPILPEANPSGLMPTEGIISHVTPENFLDDMEQQLLTTSPSQRKVVPKNDKDMQDDVQHSDVEDETIGFPSELDEYPQSSAPPLDYVTTPSIMASNQAKELVVFFSLRVTNLMFSEDLFNKSSPEYKSLENMFLELLLPYLQSNLTGFKELEILNFRNGSVVVNSKMKLTRPVPYNVTERVHCLLEDFCNAASKRLDMEIDSQSVDVESDQADPCKFMACNEFSRCVVNTLTIKAECLCDPGYISEDGLPCTSICDLQPEYCLNGGQCEIISGHGATCRCPVGQFWHYHGERCNELVSVPADPLLFVACLVGSLSVVCAVIGILIFINKKCIRTRKTMTLV</sequence>
<dbReference type="GO" id="GO:0001750">
    <property type="term" value="C:photoreceptor outer segment"/>
    <property type="evidence" value="ECO:0007669"/>
    <property type="project" value="UniProtKB-SubCell"/>
</dbReference>
<dbReference type="GO" id="GO:0008201">
    <property type="term" value="F:heparin binding"/>
    <property type="evidence" value="ECO:0007669"/>
    <property type="project" value="UniProtKB-KW"/>
</dbReference>
<keyword evidence="19" id="KW-1133">Transmembrane helix</keyword>
<dbReference type="InterPro" id="IPR000742">
    <property type="entry name" value="EGF"/>
</dbReference>
<proteinExistence type="predicted"/>
<evidence type="ECO:0000256" key="2">
    <source>
        <dbReference type="ARBA" id="ARBA00004504"/>
    </source>
</evidence>
<evidence type="ECO:0000259" key="21">
    <source>
        <dbReference type="PROSITE" id="PS50024"/>
    </source>
</evidence>
<evidence type="ECO:0000256" key="1">
    <source>
        <dbReference type="ARBA" id="ARBA00004437"/>
    </source>
</evidence>
<gene>
    <name evidence="23" type="ORF">E1301_Tti011112</name>
</gene>
<evidence type="ECO:0000256" key="13">
    <source>
        <dbReference type="ARBA" id="ARBA00023290"/>
    </source>
</evidence>
<evidence type="ECO:0000256" key="17">
    <source>
        <dbReference type="PROSITE-ProRule" id="PRU00076"/>
    </source>
</evidence>
<evidence type="ECO:0000256" key="3">
    <source>
        <dbReference type="ARBA" id="ARBA00004593"/>
    </source>
</evidence>
<evidence type="ECO:0000256" key="8">
    <source>
        <dbReference type="ARBA" id="ARBA00022737"/>
    </source>
</evidence>
<reference evidence="23 24" key="1">
    <citation type="journal article" date="2019" name="Mol. Ecol. Resour.">
        <title>Chromosome-level genome assembly of Triplophysa tibetana, a fish adapted to the harsh high-altitude environment of the Tibetan Plateau.</title>
        <authorList>
            <person name="Yang X."/>
            <person name="Liu H."/>
            <person name="Ma Z."/>
            <person name="Zou Y."/>
            <person name="Zou M."/>
            <person name="Mao Y."/>
            <person name="Li X."/>
            <person name="Wang H."/>
            <person name="Chen T."/>
            <person name="Wang W."/>
            <person name="Yang R."/>
        </authorList>
    </citation>
    <scope>NUCLEOTIDE SEQUENCE [LARGE SCALE GENOMIC DNA]</scope>
    <source>
        <strain evidence="23">TTIB1903HZAU</strain>
        <tissue evidence="23">Muscle</tissue>
    </source>
</reference>
<dbReference type="PANTHER" id="PTHR12199:SF3">
    <property type="entry name" value="INTERPHOTORECEPTOR MATRIX PROTEOGLYCAN 1"/>
    <property type="match status" value="1"/>
</dbReference>
<dbReference type="PROSITE" id="PS50024">
    <property type="entry name" value="SEA"/>
    <property type="match status" value="2"/>
</dbReference>
<evidence type="ECO:0000256" key="9">
    <source>
        <dbReference type="ARBA" id="ARBA00022981"/>
    </source>
</evidence>
<keyword evidence="10 23" id="KW-0675">Receptor</keyword>
<comment type="caution">
    <text evidence="23">The sequence shown here is derived from an EMBL/GenBank/DDBJ whole genome shotgun (WGS) entry which is preliminary data.</text>
</comment>
<dbReference type="AlphaFoldDB" id="A0A5A9NQY9"/>
<dbReference type="EMBL" id="SOYY01000015">
    <property type="protein sequence ID" value="KAA0711326.1"/>
    <property type="molecule type" value="Genomic_DNA"/>
</dbReference>
<feature type="region of interest" description="Disordered" evidence="18">
    <location>
        <begin position="560"/>
        <end position="581"/>
    </location>
</feature>
<evidence type="ECO:0000256" key="15">
    <source>
        <dbReference type="ARBA" id="ARBA00042018"/>
    </source>
</evidence>
<evidence type="ECO:0000256" key="10">
    <source>
        <dbReference type="ARBA" id="ARBA00023170"/>
    </source>
</evidence>
<dbReference type="GO" id="GO:0005540">
    <property type="term" value="F:hyaluronic acid binding"/>
    <property type="evidence" value="ECO:0007669"/>
    <property type="project" value="UniProtKB-KW"/>
</dbReference>
<dbReference type="InterPro" id="IPR039861">
    <property type="entry name" value="IMPG"/>
</dbReference>
<evidence type="ECO:0000313" key="23">
    <source>
        <dbReference type="EMBL" id="KAA0711326.1"/>
    </source>
</evidence>
<comment type="caution">
    <text evidence="17">Lacks conserved residue(s) required for the propagation of feature annotation.</text>
</comment>
<feature type="transmembrane region" description="Helical" evidence="19">
    <location>
        <begin position="826"/>
        <end position="849"/>
    </location>
</feature>
<comment type="function">
    <text evidence="16">Chondroitin sulfate-, heparin- and hyaluronan-binding protein. May serve to form a basic macromolecular scaffold comprising the insoluble interphotoreceptor matrix.</text>
</comment>
<keyword evidence="12" id="KW-0966">Cell projection</keyword>
<dbReference type="SUPFAM" id="SSF82671">
    <property type="entry name" value="SEA domain"/>
    <property type="match status" value="2"/>
</dbReference>
<keyword evidence="8" id="KW-0677">Repeat</keyword>
<feature type="signal peptide" evidence="20">
    <location>
        <begin position="1"/>
        <end position="26"/>
    </location>
</feature>
<evidence type="ECO:0000313" key="24">
    <source>
        <dbReference type="Proteomes" id="UP000324632"/>
    </source>
</evidence>
<comment type="subcellular location">
    <subcellularLocation>
        <location evidence="2">Cell projection</location>
        <location evidence="2">Cilium</location>
        <location evidence="2">Photoreceptor outer segment</location>
    </subcellularLocation>
    <subcellularLocation>
        <location evidence="1">Photoreceptor inner segment</location>
    </subcellularLocation>
    <subcellularLocation>
        <location evidence="3">Secreted</location>
        <location evidence="3">Extracellular space</location>
        <location evidence="3">Extracellular matrix</location>
        <location evidence="3">Interphotoreceptor matrix</location>
    </subcellularLocation>
</comment>
<evidence type="ECO:0000256" key="6">
    <source>
        <dbReference type="ARBA" id="ARBA00022674"/>
    </source>
</evidence>
<keyword evidence="19" id="KW-0472">Membrane</keyword>
<evidence type="ECO:0000256" key="19">
    <source>
        <dbReference type="SAM" id="Phobius"/>
    </source>
</evidence>
<dbReference type="Gene3D" id="2.10.25.10">
    <property type="entry name" value="Laminin"/>
    <property type="match status" value="1"/>
</dbReference>
<dbReference type="Gene3D" id="3.30.70.960">
    <property type="entry name" value="SEA domain"/>
    <property type="match status" value="1"/>
</dbReference>
<dbReference type="InterPro" id="IPR000082">
    <property type="entry name" value="SEA_dom"/>
</dbReference>
<dbReference type="GO" id="GO:0001917">
    <property type="term" value="C:photoreceptor inner segment"/>
    <property type="evidence" value="ECO:0007669"/>
    <property type="project" value="UniProtKB-SubCell"/>
</dbReference>
<dbReference type="Proteomes" id="UP000324632">
    <property type="component" value="Chromosome 15"/>
</dbReference>
<feature type="domain" description="SEA" evidence="21">
    <location>
        <begin position="621"/>
        <end position="734"/>
    </location>
</feature>
<dbReference type="GO" id="GO:0033165">
    <property type="term" value="C:interphotoreceptor matrix"/>
    <property type="evidence" value="ECO:0007669"/>
    <property type="project" value="UniProtKB-SubCell"/>
</dbReference>
<keyword evidence="19" id="KW-0812">Transmembrane</keyword>
<dbReference type="SMART" id="SM00200">
    <property type="entry name" value="SEA"/>
    <property type="match status" value="2"/>
</dbReference>
<protein>
    <recommendedName>
        <fullName evidence="14">Interphotoreceptor matrix proteoglycan 1</fullName>
    </recommendedName>
    <alternativeName>
        <fullName evidence="15">Sialoprotein associated with cones and rods</fullName>
    </alternativeName>
</protein>
<feature type="region of interest" description="Disordered" evidence="18">
    <location>
        <begin position="435"/>
        <end position="454"/>
    </location>
</feature>
<feature type="domain" description="EGF-like" evidence="22">
    <location>
        <begin position="774"/>
        <end position="816"/>
    </location>
</feature>
<keyword evidence="5" id="KW-0272">Extracellular matrix</keyword>